<name>A0AAN2C8Q4_UNVUL</name>
<dbReference type="InterPro" id="IPR043128">
    <property type="entry name" value="Rev_trsase/Diguanyl_cyclase"/>
</dbReference>
<evidence type="ECO:0000256" key="3">
    <source>
        <dbReference type="ARBA" id="ARBA00023015"/>
    </source>
</evidence>
<accession>A0AAN2C8Q4</accession>
<organism evidence="9 10">
    <name type="scientific">Vulcanimicrobium alpinum</name>
    <dbReference type="NCBI Taxonomy" id="3016050"/>
    <lineage>
        <taxon>Bacteria</taxon>
        <taxon>Bacillati</taxon>
        <taxon>Vulcanimicrobiota</taxon>
        <taxon>Vulcanimicrobiia</taxon>
        <taxon>Vulcanimicrobiales</taxon>
        <taxon>Vulcanimicrobiaceae</taxon>
        <taxon>Vulcanimicrobium</taxon>
    </lineage>
</organism>
<keyword evidence="3" id="KW-0805">Transcription regulation</keyword>
<dbReference type="PROSITE" id="PS50110">
    <property type="entry name" value="RESPONSE_REGULATORY"/>
    <property type="match status" value="1"/>
</dbReference>
<dbReference type="Gene3D" id="3.40.50.2300">
    <property type="match status" value="1"/>
</dbReference>
<dbReference type="GO" id="GO:0000156">
    <property type="term" value="F:phosphorelay response regulator activity"/>
    <property type="evidence" value="ECO:0007669"/>
    <property type="project" value="TreeGrafter"/>
</dbReference>
<evidence type="ECO:0000259" key="8">
    <source>
        <dbReference type="PROSITE" id="PS50887"/>
    </source>
</evidence>
<dbReference type="Proteomes" id="UP001317532">
    <property type="component" value="Chromosome"/>
</dbReference>
<keyword evidence="4" id="KW-0238">DNA-binding</keyword>
<dbReference type="SMART" id="SM00267">
    <property type="entry name" value="GGDEF"/>
    <property type="match status" value="1"/>
</dbReference>
<dbReference type="Gene3D" id="3.30.70.270">
    <property type="match status" value="1"/>
</dbReference>
<dbReference type="InterPro" id="IPR000160">
    <property type="entry name" value="GGDEF_dom"/>
</dbReference>
<dbReference type="CDD" id="cd01949">
    <property type="entry name" value="GGDEF"/>
    <property type="match status" value="1"/>
</dbReference>
<feature type="domain" description="Response regulatory" evidence="7">
    <location>
        <begin position="17"/>
        <end position="133"/>
    </location>
</feature>
<keyword evidence="10" id="KW-1185">Reference proteome</keyword>
<dbReference type="Pfam" id="PF00990">
    <property type="entry name" value="GGDEF"/>
    <property type="match status" value="1"/>
</dbReference>
<dbReference type="NCBIfam" id="TIGR00254">
    <property type="entry name" value="GGDEF"/>
    <property type="match status" value="1"/>
</dbReference>
<keyword evidence="5" id="KW-0804">Transcription</keyword>
<dbReference type="EMBL" id="AP025523">
    <property type="protein sequence ID" value="BDE04782.1"/>
    <property type="molecule type" value="Genomic_DNA"/>
</dbReference>
<feature type="domain" description="GGDEF" evidence="8">
    <location>
        <begin position="166"/>
        <end position="301"/>
    </location>
</feature>
<dbReference type="PANTHER" id="PTHR48111:SF1">
    <property type="entry name" value="TWO-COMPONENT RESPONSE REGULATOR ORR33"/>
    <property type="match status" value="1"/>
</dbReference>
<dbReference type="SUPFAM" id="SSF52172">
    <property type="entry name" value="CheY-like"/>
    <property type="match status" value="1"/>
</dbReference>
<dbReference type="RefSeq" id="WP_317995872.1">
    <property type="nucleotide sequence ID" value="NZ_AP025523.1"/>
</dbReference>
<dbReference type="GO" id="GO:0006355">
    <property type="term" value="P:regulation of DNA-templated transcription"/>
    <property type="evidence" value="ECO:0007669"/>
    <property type="project" value="TreeGrafter"/>
</dbReference>
<evidence type="ECO:0000313" key="9">
    <source>
        <dbReference type="EMBL" id="BDE04782.1"/>
    </source>
</evidence>
<dbReference type="SMART" id="SM00448">
    <property type="entry name" value="REC"/>
    <property type="match status" value="1"/>
</dbReference>
<dbReference type="GO" id="GO:0005829">
    <property type="term" value="C:cytosol"/>
    <property type="evidence" value="ECO:0007669"/>
    <property type="project" value="TreeGrafter"/>
</dbReference>
<gene>
    <name evidence="9" type="ORF">WPS_00580</name>
</gene>
<feature type="modified residue" description="4-aspartylphosphate" evidence="6">
    <location>
        <position position="66"/>
    </location>
</feature>
<dbReference type="InterPro" id="IPR029787">
    <property type="entry name" value="Nucleotide_cyclase"/>
</dbReference>
<dbReference type="Pfam" id="PF00072">
    <property type="entry name" value="Response_reg"/>
    <property type="match status" value="1"/>
</dbReference>
<dbReference type="SUPFAM" id="SSF55073">
    <property type="entry name" value="Nucleotide cyclase"/>
    <property type="match status" value="1"/>
</dbReference>
<dbReference type="PROSITE" id="PS50887">
    <property type="entry name" value="GGDEF"/>
    <property type="match status" value="1"/>
</dbReference>
<evidence type="ECO:0000256" key="6">
    <source>
        <dbReference type="PROSITE-ProRule" id="PRU00169"/>
    </source>
</evidence>
<dbReference type="AlphaFoldDB" id="A0AAN2C8Q4"/>
<sequence>MNLRFASGERRAPCEGTILIVDDDTRLREILRANFEVVGYDVVDVHDAASALAVLDSQRPDAIVVDVLPAAGNGSELVRTIRRHPQGANVPVIVLSARMHPDDAIRGLDAGADDVVVKPFAPEEMMARVRGKIRRAAEDAALQPLTKLPANGPIEAEIRSRLAARTPWSVLYIDLDGFKAFNDAFGFASGDQVIVLTATTIAEAVRKHGAADDFVGHVGGDDFVVIVAPARAREVGESIVAAFDREIRTVQRDTRVPCCTVSIAIVNGSRFPSTYEQIGERAAAVKKEAKRRRGSVVVSEAELR</sequence>
<evidence type="ECO:0000256" key="4">
    <source>
        <dbReference type="ARBA" id="ARBA00023125"/>
    </source>
</evidence>
<proteinExistence type="predicted"/>
<evidence type="ECO:0000256" key="5">
    <source>
        <dbReference type="ARBA" id="ARBA00023163"/>
    </source>
</evidence>
<dbReference type="GO" id="GO:0032993">
    <property type="term" value="C:protein-DNA complex"/>
    <property type="evidence" value="ECO:0007669"/>
    <property type="project" value="TreeGrafter"/>
</dbReference>
<dbReference type="InterPro" id="IPR039420">
    <property type="entry name" value="WalR-like"/>
</dbReference>
<evidence type="ECO:0000259" key="7">
    <source>
        <dbReference type="PROSITE" id="PS50110"/>
    </source>
</evidence>
<keyword evidence="1 6" id="KW-0597">Phosphoprotein</keyword>
<dbReference type="InterPro" id="IPR001789">
    <property type="entry name" value="Sig_transdc_resp-reg_receiver"/>
</dbReference>
<dbReference type="InterPro" id="IPR011006">
    <property type="entry name" value="CheY-like_superfamily"/>
</dbReference>
<protein>
    <recommendedName>
        <fullName evidence="11">Diguanylate cyclase response regulator</fullName>
    </recommendedName>
</protein>
<evidence type="ECO:0000256" key="2">
    <source>
        <dbReference type="ARBA" id="ARBA00023012"/>
    </source>
</evidence>
<dbReference type="KEGG" id="vab:WPS_00580"/>
<evidence type="ECO:0000313" key="10">
    <source>
        <dbReference type="Proteomes" id="UP001317532"/>
    </source>
</evidence>
<dbReference type="PANTHER" id="PTHR48111">
    <property type="entry name" value="REGULATOR OF RPOS"/>
    <property type="match status" value="1"/>
</dbReference>
<evidence type="ECO:0000256" key="1">
    <source>
        <dbReference type="ARBA" id="ARBA00022553"/>
    </source>
</evidence>
<reference evidence="9 10" key="1">
    <citation type="journal article" date="2022" name="ISME Commun">
        <title>Vulcanimicrobium alpinus gen. nov. sp. nov., the first cultivated representative of the candidate phylum 'Eremiobacterota', is a metabolically versatile aerobic anoxygenic phototroph.</title>
        <authorList>
            <person name="Yabe S."/>
            <person name="Muto K."/>
            <person name="Abe K."/>
            <person name="Yokota A."/>
            <person name="Staudigel H."/>
            <person name="Tebo B.M."/>
        </authorList>
    </citation>
    <scope>NUCLEOTIDE SEQUENCE [LARGE SCALE GENOMIC DNA]</scope>
    <source>
        <strain evidence="9 10">WC8-2</strain>
    </source>
</reference>
<evidence type="ECO:0008006" key="11">
    <source>
        <dbReference type="Google" id="ProtNLM"/>
    </source>
</evidence>
<dbReference type="GO" id="GO:0000976">
    <property type="term" value="F:transcription cis-regulatory region binding"/>
    <property type="evidence" value="ECO:0007669"/>
    <property type="project" value="TreeGrafter"/>
</dbReference>
<keyword evidence="2" id="KW-0902">Two-component regulatory system</keyword>